<proteinExistence type="predicted"/>
<feature type="chain" id="PRO_5008000506" description="Tetratricopeptide repeat protein" evidence="1">
    <location>
        <begin position="27"/>
        <end position="241"/>
    </location>
</feature>
<dbReference type="OrthoDB" id="63565at2"/>
<organism evidence="2 3">
    <name type="scientific">Deinococcus puniceus</name>
    <dbReference type="NCBI Taxonomy" id="1182568"/>
    <lineage>
        <taxon>Bacteria</taxon>
        <taxon>Thermotogati</taxon>
        <taxon>Deinococcota</taxon>
        <taxon>Deinococci</taxon>
        <taxon>Deinococcales</taxon>
        <taxon>Deinococcaceae</taxon>
        <taxon>Deinococcus</taxon>
    </lineage>
</organism>
<feature type="signal peptide" evidence="1">
    <location>
        <begin position="1"/>
        <end position="26"/>
    </location>
</feature>
<dbReference type="RefSeq" id="WP_064014455.1">
    <property type="nucleotide sequence ID" value="NZ_CP011387.1"/>
</dbReference>
<dbReference type="InterPro" id="IPR019734">
    <property type="entry name" value="TPR_rpt"/>
</dbReference>
<dbReference type="PATRIC" id="fig|1182568.3.peg.1247"/>
<dbReference type="Pfam" id="PF13181">
    <property type="entry name" value="TPR_8"/>
    <property type="match status" value="1"/>
</dbReference>
<protein>
    <recommendedName>
        <fullName evidence="4">Tetratricopeptide repeat protein</fullName>
    </recommendedName>
</protein>
<name>A0A172T8P9_9DEIO</name>
<dbReference type="Proteomes" id="UP000077363">
    <property type="component" value="Chromosome"/>
</dbReference>
<reference evidence="2 3" key="1">
    <citation type="submission" date="2015-01" db="EMBL/GenBank/DDBJ databases">
        <title>Deinococcus puniceus/DY1/ whole genome sequencing.</title>
        <authorList>
            <person name="Kim M.K."/>
            <person name="Srinivasan S."/>
            <person name="Lee J.-J."/>
        </authorList>
    </citation>
    <scope>NUCLEOTIDE SEQUENCE [LARGE SCALE GENOMIC DNA]</scope>
    <source>
        <strain evidence="2 3">DY1</strain>
    </source>
</reference>
<dbReference type="Pfam" id="PF13431">
    <property type="entry name" value="TPR_17"/>
    <property type="match status" value="1"/>
</dbReference>
<sequence>MRLALTNRPLLTLALTLTAISGVAHAQSQQAAKALYDSGKWQEAATAAASLNTSNGFALAAEATTGGAALSADNAKKALFEKAQNYARQAIKLDPNNAEAYFELARAQGRLAQYSGVFQSLPLGQDMKKNLDQAAKLNPKLAGVYVALGLWHANLDVGGLKGVAGRAIGGSKAQISPNFEKAIALEPNVAVHRIEFANALLSQGNKAAAAAQLEKAVSIEADTFWQKRDLDAAKAKLATLK</sequence>
<dbReference type="AlphaFoldDB" id="A0A172T8P9"/>
<evidence type="ECO:0008006" key="4">
    <source>
        <dbReference type="Google" id="ProtNLM"/>
    </source>
</evidence>
<gene>
    <name evidence="2" type="ORF">SU48_05985</name>
</gene>
<evidence type="ECO:0000313" key="2">
    <source>
        <dbReference type="EMBL" id="ANE43390.1"/>
    </source>
</evidence>
<dbReference type="InterPro" id="IPR011990">
    <property type="entry name" value="TPR-like_helical_dom_sf"/>
</dbReference>
<keyword evidence="1" id="KW-0732">Signal</keyword>
<dbReference type="Gene3D" id="1.25.40.10">
    <property type="entry name" value="Tetratricopeptide repeat domain"/>
    <property type="match status" value="2"/>
</dbReference>
<dbReference type="KEGG" id="dpu:SU48_05985"/>
<dbReference type="STRING" id="1182568.SU48_05985"/>
<keyword evidence="3" id="KW-1185">Reference proteome</keyword>
<dbReference type="EMBL" id="CP011387">
    <property type="protein sequence ID" value="ANE43390.1"/>
    <property type="molecule type" value="Genomic_DNA"/>
</dbReference>
<dbReference type="SUPFAM" id="SSF48452">
    <property type="entry name" value="TPR-like"/>
    <property type="match status" value="1"/>
</dbReference>
<accession>A0A172T8P9</accession>
<evidence type="ECO:0000256" key="1">
    <source>
        <dbReference type="SAM" id="SignalP"/>
    </source>
</evidence>
<evidence type="ECO:0000313" key="3">
    <source>
        <dbReference type="Proteomes" id="UP000077363"/>
    </source>
</evidence>